<accession>A0A4Q0M6J4</accession>
<comment type="caution">
    <text evidence="1">The sequence shown here is derived from an EMBL/GenBank/DDBJ whole genome shotgun (WGS) entry which is preliminary data.</text>
</comment>
<gene>
    <name evidence="1" type="ORF">EKH83_14845</name>
</gene>
<proteinExistence type="predicted"/>
<evidence type="ECO:0000313" key="1">
    <source>
        <dbReference type="EMBL" id="RXF68604.1"/>
    </source>
</evidence>
<dbReference type="Proteomes" id="UP000290848">
    <property type="component" value="Unassembled WGS sequence"/>
</dbReference>
<dbReference type="AlphaFoldDB" id="A0A4Q0M6J4"/>
<sequence length="290" mass="33683">MRTKSSVFVVCFLLITTSLLHSQVRKISDVKLPESMLRKFPFITDQFYAIKSPDSTGFLGYFMFRLDKKALHAFLEKKVRDTTVYLLTQKKFFQTSCRIGYNNCGDTYTDFDRFNFTGGAQRQSMLQNKVIQHVSNYQLGARKTNMYRTRVQEYGWWTCKRKKDRDNVNLFSTRIESSVQFSYDEPGSCIILDFQAAAAVNILFSGCQNSIFTVTSPYHQRRTVNLNARSPIAINLSELQEASELFRLLLENTKRIRVTQDNQFYYVYCIRETVKTAIASTTPGRGLYQQ</sequence>
<evidence type="ECO:0000313" key="2">
    <source>
        <dbReference type="Proteomes" id="UP000290848"/>
    </source>
</evidence>
<reference evidence="1 2" key="1">
    <citation type="submission" date="2018-12" db="EMBL/GenBank/DDBJ databases">
        <title>The Draft Genome Sequence of the Soil Bacterium Pedobacter tournemirensis R1.</title>
        <authorList>
            <person name="He J."/>
        </authorList>
    </citation>
    <scope>NUCLEOTIDE SEQUENCE [LARGE SCALE GENOMIC DNA]</scope>
    <source>
        <strain evidence="1 2">R1</strain>
    </source>
</reference>
<name>A0A4Q0M6J4_9SPHI</name>
<organism evidence="1 2">
    <name type="scientific">Arcticibacter tournemirensis</name>
    <dbReference type="NCBI Taxonomy" id="699437"/>
    <lineage>
        <taxon>Bacteria</taxon>
        <taxon>Pseudomonadati</taxon>
        <taxon>Bacteroidota</taxon>
        <taxon>Sphingobacteriia</taxon>
        <taxon>Sphingobacteriales</taxon>
        <taxon>Sphingobacteriaceae</taxon>
        <taxon>Arcticibacter</taxon>
    </lineage>
</organism>
<dbReference type="EMBL" id="RXOC01000010">
    <property type="protein sequence ID" value="RXF68604.1"/>
    <property type="molecule type" value="Genomic_DNA"/>
</dbReference>
<dbReference type="RefSeq" id="WP_128770236.1">
    <property type="nucleotide sequence ID" value="NZ_RXOC01000010.1"/>
</dbReference>
<protein>
    <submittedName>
        <fullName evidence="1">Uncharacterized protein</fullName>
    </submittedName>
</protein>